<comment type="caution">
    <text evidence="2">The sequence shown here is derived from an EMBL/GenBank/DDBJ whole genome shotgun (WGS) entry which is preliminary data.</text>
</comment>
<keyword evidence="1" id="KW-0472">Membrane</keyword>
<dbReference type="Proteomes" id="UP001595937">
    <property type="component" value="Unassembled WGS sequence"/>
</dbReference>
<sequence>MSPRPDSSATPTGRTPRRRAVGDRAMQRALILALVVGMVLDVVVIVIAAMSSDQPALVGALIGTGLTLVVVLPTLAITFAGPRLTPVTMAATVLGSWAVKMLVVILVLIVVRDMGGVSTRWIGLALLVGAVSAVAVEVTLLARSRQPLDVEQVADPPDDQSGS</sequence>
<dbReference type="GeneID" id="303298926"/>
<organism evidence="2 3">
    <name type="scientific">Brachybacterium tyrofermentans</name>
    <dbReference type="NCBI Taxonomy" id="47848"/>
    <lineage>
        <taxon>Bacteria</taxon>
        <taxon>Bacillati</taxon>
        <taxon>Actinomycetota</taxon>
        <taxon>Actinomycetes</taxon>
        <taxon>Micrococcales</taxon>
        <taxon>Dermabacteraceae</taxon>
        <taxon>Brachybacterium</taxon>
    </lineage>
</organism>
<reference evidence="3" key="1">
    <citation type="journal article" date="2019" name="Int. J. Syst. Evol. Microbiol.">
        <title>The Global Catalogue of Microorganisms (GCM) 10K type strain sequencing project: providing services to taxonomists for standard genome sequencing and annotation.</title>
        <authorList>
            <consortium name="The Broad Institute Genomics Platform"/>
            <consortium name="The Broad Institute Genome Sequencing Center for Infectious Disease"/>
            <person name="Wu L."/>
            <person name="Ma J."/>
        </authorList>
    </citation>
    <scope>NUCLEOTIDE SEQUENCE [LARGE SCALE GENOMIC DNA]</scope>
    <source>
        <strain evidence="3">CGMCC 1.16455</strain>
    </source>
</reference>
<feature type="transmembrane region" description="Helical" evidence="1">
    <location>
        <begin position="29"/>
        <end position="50"/>
    </location>
</feature>
<accession>A0ABW0FLA4</accession>
<keyword evidence="1" id="KW-0812">Transmembrane</keyword>
<evidence type="ECO:0000313" key="2">
    <source>
        <dbReference type="EMBL" id="MFC5299726.1"/>
    </source>
</evidence>
<proteinExistence type="predicted"/>
<keyword evidence="1" id="KW-1133">Transmembrane helix</keyword>
<gene>
    <name evidence="2" type="ORF">ACFPK8_19610</name>
</gene>
<feature type="transmembrane region" description="Helical" evidence="1">
    <location>
        <begin position="121"/>
        <end position="142"/>
    </location>
</feature>
<name>A0ABW0FLA4_9MICO</name>
<keyword evidence="3" id="KW-1185">Reference proteome</keyword>
<evidence type="ECO:0000313" key="3">
    <source>
        <dbReference type="Proteomes" id="UP001595937"/>
    </source>
</evidence>
<dbReference type="EMBL" id="JBHSLN010000089">
    <property type="protein sequence ID" value="MFC5299726.1"/>
    <property type="molecule type" value="Genomic_DNA"/>
</dbReference>
<feature type="transmembrane region" description="Helical" evidence="1">
    <location>
        <begin position="56"/>
        <end position="80"/>
    </location>
</feature>
<protein>
    <recommendedName>
        <fullName evidence="4">ATP synthase protein I2</fullName>
    </recommendedName>
</protein>
<feature type="transmembrane region" description="Helical" evidence="1">
    <location>
        <begin position="87"/>
        <end position="109"/>
    </location>
</feature>
<dbReference type="RefSeq" id="WP_193116074.1">
    <property type="nucleotide sequence ID" value="NZ_BAAAIR010000050.1"/>
</dbReference>
<evidence type="ECO:0008006" key="4">
    <source>
        <dbReference type="Google" id="ProtNLM"/>
    </source>
</evidence>
<evidence type="ECO:0000256" key="1">
    <source>
        <dbReference type="SAM" id="Phobius"/>
    </source>
</evidence>